<evidence type="ECO:0000313" key="4">
    <source>
        <dbReference type="Proteomes" id="UP001589747"/>
    </source>
</evidence>
<dbReference type="Proteomes" id="UP001589747">
    <property type="component" value="Unassembled WGS sequence"/>
</dbReference>
<dbReference type="InterPro" id="IPR028096">
    <property type="entry name" value="EfeO_Cupredoxin"/>
</dbReference>
<evidence type="ECO:0000259" key="2">
    <source>
        <dbReference type="Pfam" id="PF13473"/>
    </source>
</evidence>
<dbReference type="InterPro" id="IPR008972">
    <property type="entry name" value="Cupredoxin"/>
</dbReference>
<dbReference type="PROSITE" id="PS51257">
    <property type="entry name" value="PROKAR_LIPOPROTEIN"/>
    <property type="match status" value="1"/>
</dbReference>
<name>A0ABV5KYQ1_9BACL</name>
<reference evidence="3 4" key="1">
    <citation type="submission" date="2024-09" db="EMBL/GenBank/DDBJ databases">
        <authorList>
            <person name="Sun Q."/>
            <person name="Mori K."/>
        </authorList>
    </citation>
    <scope>NUCLEOTIDE SEQUENCE [LARGE SCALE GENOMIC DNA]</scope>
    <source>
        <strain evidence="3 4">TISTR 2452</strain>
    </source>
</reference>
<dbReference type="RefSeq" id="WP_377501392.1">
    <property type="nucleotide sequence ID" value="NZ_JBHMDO010000047.1"/>
</dbReference>
<keyword evidence="4" id="KW-1185">Reference proteome</keyword>
<feature type="domain" description="EfeO-type cupredoxin-like" evidence="2">
    <location>
        <begin position="27"/>
        <end position="125"/>
    </location>
</feature>
<dbReference type="Pfam" id="PF13473">
    <property type="entry name" value="Cupredoxin_1"/>
    <property type="match status" value="1"/>
</dbReference>
<dbReference type="Gene3D" id="2.60.40.420">
    <property type="entry name" value="Cupredoxins - blue copper proteins"/>
    <property type="match status" value="1"/>
</dbReference>
<accession>A0ABV5KYQ1</accession>
<feature type="chain" id="PRO_5046948329" evidence="1">
    <location>
        <begin position="21"/>
        <end position="127"/>
    </location>
</feature>
<keyword evidence="1" id="KW-0732">Signal</keyword>
<dbReference type="SUPFAM" id="SSF49503">
    <property type="entry name" value="Cupredoxins"/>
    <property type="match status" value="1"/>
</dbReference>
<organism evidence="3 4">
    <name type="scientific">Paenibacillus aurantiacus</name>
    <dbReference type="NCBI Taxonomy" id="1936118"/>
    <lineage>
        <taxon>Bacteria</taxon>
        <taxon>Bacillati</taxon>
        <taxon>Bacillota</taxon>
        <taxon>Bacilli</taxon>
        <taxon>Bacillales</taxon>
        <taxon>Paenibacillaceae</taxon>
        <taxon>Paenibacillus</taxon>
    </lineage>
</organism>
<evidence type="ECO:0000256" key="1">
    <source>
        <dbReference type="SAM" id="SignalP"/>
    </source>
</evidence>
<dbReference type="EMBL" id="JBHMDO010000047">
    <property type="protein sequence ID" value="MFB9330319.1"/>
    <property type="molecule type" value="Genomic_DNA"/>
</dbReference>
<gene>
    <name evidence="3" type="ORF">ACFFSY_30610</name>
</gene>
<sequence>MFKKTWLMLLTLAALVLVLAACGSGNKSEETGSAVEEPTTAANEIVIKASNWEFDQAEYKIKKGEATKISVEAKSGIHGIEIQDLGVKIQTGDSEVVTIKEPGTYTFFCNIQCGAGHSKMKSTIVVE</sequence>
<proteinExistence type="predicted"/>
<protein>
    <submittedName>
        <fullName evidence="3">Cupredoxin domain-containing protein</fullName>
    </submittedName>
</protein>
<feature type="signal peptide" evidence="1">
    <location>
        <begin position="1"/>
        <end position="20"/>
    </location>
</feature>
<comment type="caution">
    <text evidence="3">The sequence shown here is derived from an EMBL/GenBank/DDBJ whole genome shotgun (WGS) entry which is preliminary data.</text>
</comment>
<evidence type="ECO:0000313" key="3">
    <source>
        <dbReference type="EMBL" id="MFB9330319.1"/>
    </source>
</evidence>